<dbReference type="GO" id="GO:0016020">
    <property type="term" value="C:membrane"/>
    <property type="evidence" value="ECO:0007669"/>
    <property type="project" value="UniProtKB-SubCell"/>
</dbReference>
<feature type="transmembrane region" description="Helical" evidence="5">
    <location>
        <begin position="338"/>
        <end position="364"/>
    </location>
</feature>
<gene>
    <name evidence="7" type="ORF">KL86CIT2_390076</name>
    <name evidence="8" type="ORF">KM92CIT3_81044</name>
</gene>
<feature type="transmembrane region" description="Helical" evidence="5">
    <location>
        <begin position="230"/>
        <end position="250"/>
    </location>
</feature>
<comment type="subcellular location">
    <subcellularLocation>
        <location evidence="1">Membrane</location>
        <topology evidence="1">Multi-pass membrane protein</topology>
    </subcellularLocation>
</comment>
<dbReference type="AlphaFoldDB" id="A0A212IPL2"/>
<feature type="transmembrane region" description="Helical" evidence="5">
    <location>
        <begin position="56"/>
        <end position="78"/>
    </location>
</feature>
<evidence type="ECO:0000256" key="1">
    <source>
        <dbReference type="ARBA" id="ARBA00004141"/>
    </source>
</evidence>
<reference evidence="8" key="1">
    <citation type="submission" date="2016-04" db="EMBL/GenBank/DDBJ databases">
        <authorList>
            <person name="Evans L.H."/>
            <person name="Alamgir A."/>
            <person name="Owens N."/>
            <person name="Weber N.D."/>
            <person name="Virtaneva K."/>
            <person name="Barbian K."/>
            <person name="Babar A."/>
            <person name="Rosenke K."/>
        </authorList>
    </citation>
    <scope>NUCLEOTIDE SEQUENCE</scope>
    <source>
        <strain evidence="7">86-2</strain>
        <strain evidence="8">92-3</strain>
    </source>
</reference>
<feature type="transmembrane region" description="Helical" evidence="5">
    <location>
        <begin position="12"/>
        <end position="27"/>
    </location>
</feature>
<evidence type="ECO:0000259" key="6">
    <source>
        <dbReference type="Pfam" id="PF04932"/>
    </source>
</evidence>
<dbReference type="RefSeq" id="WP_046670025.1">
    <property type="nucleotide sequence ID" value="NZ_LT598671.1"/>
</dbReference>
<keyword evidence="3 5" id="KW-1133">Transmembrane helix</keyword>
<name>A0A212IPL2_9ENTR</name>
<dbReference type="EMBL" id="FLUB01000020">
    <property type="protein sequence ID" value="SBV68716.1"/>
    <property type="molecule type" value="Genomic_DNA"/>
</dbReference>
<evidence type="ECO:0000256" key="3">
    <source>
        <dbReference type="ARBA" id="ARBA00022989"/>
    </source>
</evidence>
<evidence type="ECO:0000313" key="7">
    <source>
        <dbReference type="EMBL" id="SBV64684.1"/>
    </source>
</evidence>
<evidence type="ECO:0000256" key="4">
    <source>
        <dbReference type="ARBA" id="ARBA00023136"/>
    </source>
</evidence>
<dbReference type="EMBL" id="FLUA01000037">
    <property type="protein sequence ID" value="SBV64684.1"/>
    <property type="molecule type" value="Genomic_DNA"/>
</dbReference>
<accession>A0A212IPL2</accession>
<dbReference type="Pfam" id="PF04932">
    <property type="entry name" value="Wzy_C"/>
    <property type="match status" value="1"/>
</dbReference>
<feature type="transmembrane region" description="Helical" evidence="5">
    <location>
        <begin position="304"/>
        <end position="326"/>
    </location>
</feature>
<feature type="domain" description="O-antigen ligase-related" evidence="6">
    <location>
        <begin position="197"/>
        <end position="321"/>
    </location>
</feature>
<evidence type="ECO:0000256" key="5">
    <source>
        <dbReference type="SAM" id="Phobius"/>
    </source>
</evidence>
<sequence length="378" mass="43432">MNKSLNNKSGKYLLLLLCCGFFSINALPLNPAYLVGFVLLFIIGIFIFSRARISRFSLWTIVFALLMGISQFLGIYYKSTVSPYPEGANYLTPLLFIYSILISVGVNEVFPGLDKKERIKCYKNAIFLFCIFMIIELIIRVIIRDSSEGILYAFKKSLFYFDSNFTGLVDLAFLGFMLFLINNRVVHFKKSKYLVYMLTFLTMSRAAIITLFAIFYVFKNKNKNKIITRSIIVFFAMIIVFCVMTINYLFEGSSYSSIDGSFNSKFYIINKALEYYQTQTLFTHFFGIGLGNTEQVIGIFAHNIYVTFVMEYGIVGTFLFLLYLIFSINVTKGNALYIWLPMLISGISLFSAYSPFLFILNAVIYNETLSLRRELSDV</sequence>
<dbReference type="InterPro" id="IPR007016">
    <property type="entry name" value="O-antigen_ligase-rel_domated"/>
</dbReference>
<organism evidence="8">
    <name type="scientific">uncultured Citrobacter sp</name>
    <dbReference type="NCBI Taxonomy" id="200446"/>
    <lineage>
        <taxon>Bacteria</taxon>
        <taxon>Pseudomonadati</taxon>
        <taxon>Pseudomonadota</taxon>
        <taxon>Gammaproteobacteria</taxon>
        <taxon>Enterobacterales</taxon>
        <taxon>Enterobacteriaceae</taxon>
        <taxon>Citrobacter</taxon>
        <taxon>environmental samples</taxon>
    </lineage>
</organism>
<evidence type="ECO:0000256" key="2">
    <source>
        <dbReference type="ARBA" id="ARBA00022692"/>
    </source>
</evidence>
<feature type="transmembrane region" description="Helical" evidence="5">
    <location>
        <begin position="90"/>
        <end position="113"/>
    </location>
</feature>
<keyword evidence="4 5" id="KW-0472">Membrane</keyword>
<feature type="transmembrane region" description="Helical" evidence="5">
    <location>
        <begin position="163"/>
        <end position="181"/>
    </location>
</feature>
<feature type="transmembrane region" description="Helical" evidence="5">
    <location>
        <begin position="193"/>
        <end position="218"/>
    </location>
</feature>
<evidence type="ECO:0000313" key="8">
    <source>
        <dbReference type="EMBL" id="SBV68716.1"/>
    </source>
</evidence>
<protein>
    <recommendedName>
        <fullName evidence="6">O-antigen ligase-related domain-containing protein</fullName>
    </recommendedName>
</protein>
<keyword evidence="2 5" id="KW-0812">Transmembrane</keyword>
<proteinExistence type="predicted"/>
<feature type="transmembrane region" description="Helical" evidence="5">
    <location>
        <begin position="125"/>
        <end position="143"/>
    </location>
</feature>
<feature type="transmembrane region" description="Helical" evidence="5">
    <location>
        <begin position="33"/>
        <end position="49"/>
    </location>
</feature>